<reference evidence="2" key="1">
    <citation type="submission" date="2019-03" db="EMBL/GenBank/DDBJ databases">
        <title>Improved annotation for the trematode Fasciola hepatica.</title>
        <authorList>
            <person name="Choi Y.-J."/>
            <person name="Martin J."/>
            <person name="Mitreva M."/>
        </authorList>
    </citation>
    <scope>NUCLEOTIDE SEQUENCE [LARGE SCALE GENOMIC DNA]</scope>
</reference>
<keyword evidence="2" id="KW-0808">Transferase</keyword>
<evidence type="ECO:0000259" key="1">
    <source>
        <dbReference type="Pfam" id="PF00156"/>
    </source>
</evidence>
<dbReference type="GO" id="GO:0032263">
    <property type="term" value="P:GMP salvage"/>
    <property type="evidence" value="ECO:0007669"/>
    <property type="project" value="TreeGrafter"/>
</dbReference>
<dbReference type="GO" id="GO:0000287">
    <property type="term" value="F:magnesium ion binding"/>
    <property type="evidence" value="ECO:0007669"/>
    <property type="project" value="TreeGrafter"/>
</dbReference>
<keyword evidence="3" id="KW-1185">Reference proteome</keyword>
<dbReference type="InterPro" id="IPR050408">
    <property type="entry name" value="HGPRT"/>
</dbReference>
<dbReference type="Proteomes" id="UP000230066">
    <property type="component" value="Unassembled WGS sequence"/>
</dbReference>
<accession>A0A4E0R527</accession>
<dbReference type="PANTHER" id="PTHR43340">
    <property type="entry name" value="HYPOXANTHINE-GUANINE PHOSPHORIBOSYLTRANSFERASE"/>
    <property type="match status" value="1"/>
</dbReference>
<feature type="domain" description="Phosphoribosyltransferase" evidence="1">
    <location>
        <begin position="55"/>
        <end position="210"/>
    </location>
</feature>
<evidence type="ECO:0000313" key="2">
    <source>
        <dbReference type="EMBL" id="THD20491.1"/>
    </source>
</evidence>
<dbReference type="GO" id="GO:0046100">
    <property type="term" value="P:hypoxanthine metabolic process"/>
    <property type="evidence" value="ECO:0007669"/>
    <property type="project" value="TreeGrafter"/>
</dbReference>
<dbReference type="PANTHER" id="PTHR43340:SF1">
    <property type="entry name" value="HYPOXANTHINE PHOSPHORIBOSYLTRANSFERASE"/>
    <property type="match status" value="1"/>
</dbReference>
<keyword evidence="2" id="KW-0328">Glycosyltransferase</keyword>
<proteinExistence type="predicted"/>
<dbReference type="GO" id="GO:0004422">
    <property type="term" value="F:hypoxanthine phosphoribosyltransferase activity"/>
    <property type="evidence" value="ECO:0007669"/>
    <property type="project" value="TreeGrafter"/>
</dbReference>
<dbReference type="EMBL" id="JXXN02004564">
    <property type="protein sequence ID" value="THD20491.1"/>
    <property type="molecule type" value="Genomic_DNA"/>
</dbReference>
<name>A0A4E0R527_FASHE</name>
<dbReference type="AlphaFoldDB" id="A0A4E0R527"/>
<sequence>MQDGYSGPVILRDDFEGYSKYDFRLSPRYANYIESILVTSGMIRDRYIEYFVFIYQRIEKLALDIVNGMEQKKINSLTLICILKGASKFGADLFQQLEMASFSRGKNMTFHMDFIVANTYLNDQVNHETHVRLCSNPAKFRDQALLVVEDLVDTGTTLRKLVAYLNSQNPLYVEVATLLVKRRPDCPPFQPDYVGFEVPNRFIVGYAIDYNDYFREIPHVCSVNDEGKKHFAVTE</sequence>
<dbReference type="GO" id="GO:0006178">
    <property type="term" value="P:guanine salvage"/>
    <property type="evidence" value="ECO:0007669"/>
    <property type="project" value="TreeGrafter"/>
</dbReference>
<dbReference type="InterPro" id="IPR029057">
    <property type="entry name" value="PRTase-like"/>
</dbReference>
<dbReference type="InterPro" id="IPR000836">
    <property type="entry name" value="PRTase_dom"/>
</dbReference>
<dbReference type="GO" id="GO:0032264">
    <property type="term" value="P:IMP salvage"/>
    <property type="evidence" value="ECO:0007669"/>
    <property type="project" value="TreeGrafter"/>
</dbReference>
<dbReference type="CDD" id="cd06223">
    <property type="entry name" value="PRTases_typeI"/>
    <property type="match status" value="1"/>
</dbReference>
<organism evidence="2 3">
    <name type="scientific">Fasciola hepatica</name>
    <name type="common">Liver fluke</name>
    <dbReference type="NCBI Taxonomy" id="6192"/>
    <lineage>
        <taxon>Eukaryota</taxon>
        <taxon>Metazoa</taxon>
        <taxon>Spiralia</taxon>
        <taxon>Lophotrochozoa</taxon>
        <taxon>Platyhelminthes</taxon>
        <taxon>Trematoda</taxon>
        <taxon>Digenea</taxon>
        <taxon>Plagiorchiida</taxon>
        <taxon>Echinostomata</taxon>
        <taxon>Echinostomatoidea</taxon>
        <taxon>Fasciolidae</taxon>
        <taxon>Fasciola</taxon>
    </lineage>
</organism>
<dbReference type="SUPFAM" id="SSF53271">
    <property type="entry name" value="PRTase-like"/>
    <property type="match status" value="1"/>
</dbReference>
<dbReference type="GO" id="GO:0005829">
    <property type="term" value="C:cytosol"/>
    <property type="evidence" value="ECO:0007669"/>
    <property type="project" value="TreeGrafter"/>
</dbReference>
<dbReference type="Gene3D" id="3.40.50.2020">
    <property type="match status" value="1"/>
</dbReference>
<gene>
    <name evidence="2" type="ORF">D915_008630</name>
</gene>
<protein>
    <submittedName>
        <fullName evidence="2">Hypoxanthine-guanine phosphoribosyltransferase</fullName>
    </submittedName>
</protein>
<comment type="caution">
    <text evidence="2">The sequence shown here is derived from an EMBL/GenBank/DDBJ whole genome shotgun (WGS) entry which is preliminary data.</text>
</comment>
<evidence type="ECO:0000313" key="3">
    <source>
        <dbReference type="Proteomes" id="UP000230066"/>
    </source>
</evidence>
<dbReference type="Pfam" id="PF00156">
    <property type="entry name" value="Pribosyltran"/>
    <property type="match status" value="1"/>
</dbReference>